<dbReference type="CTD" id="561414"/>
<organism evidence="4 5">
    <name type="scientific">Esox lucius</name>
    <name type="common">Northern pike</name>
    <dbReference type="NCBI Taxonomy" id="8010"/>
    <lineage>
        <taxon>Eukaryota</taxon>
        <taxon>Metazoa</taxon>
        <taxon>Chordata</taxon>
        <taxon>Craniata</taxon>
        <taxon>Vertebrata</taxon>
        <taxon>Euteleostomi</taxon>
        <taxon>Actinopterygii</taxon>
        <taxon>Neopterygii</taxon>
        <taxon>Teleostei</taxon>
        <taxon>Protacanthopterygii</taxon>
        <taxon>Esociformes</taxon>
        <taxon>Esocidae</taxon>
        <taxon>Esox</taxon>
    </lineage>
</organism>
<feature type="compositionally biased region" description="Polar residues" evidence="2">
    <location>
        <begin position="960"/>
        <end position="973"/>
    </location>
</feature>
<reference evidence="4 5" key="1">
    <citation type="submission" date="2020-02" db="EMBL/GenBank/DDBJ databases">
        <title>Esox lucius (northern pike) genome, fEsoLuc1, primary haplotype.</title>
        <authorList>
            <person name="Myers G."/>
            <person name="Karagic N."/>
            <person name="Meyer A."/>
            <person name="Pippel M."/>
            <person name="Reichard M."/>
            <person name="Winkler S."/>
            <person name="Tracey A."/>
            <person name="Sims Y."/>
            <person name="Howe K."/>
            <person name="Rhie A."/>
            <person name="Formenti G."/>
            <person name="Durbin R."/>
            <person name="Fedrigo O."/>
            <person name="Jarvis E.D."/>
        </authorList>
    </citation>
    <scope>NUCLEOTIDE SEQUENCE [LARGE SCALE GENOMIC DNA]</scope>
</reference>
<feature type="region of interest" description="Disordered" evidence="2">
    <location>
        <begin position="608"/>
        <end position="635"/>
    </location>
</feature>
<dbReference type="PANTHER" id="PTHR14392:SF3">
    <property type="entry name" value="PROTEIN NIBAN 1"/>
    <property type="match status" value="1"/>
</dbReference>
<dbReference type="PANTHER" id="PTHR14392">
    <property type="entry name" value="NIBAN FAMILY MEMBER"/>
    <property type="match status" value="1"/>
</dbReference>
<evidence type="ECO:0000259" key="3">
    <source>
        <dbReference type="Pfam" id="PF26086"/>
    </source>
</evidence>
<sequence>MGASSSSLLDETKSNYIRGCAESELNNFGPHYKRQYSLAFCSQLQNEVEQHKEGHTQLLKQRDPARPEEVLYQDCVPYYDENKKWKERFVVVRANHSLECHDSQESFTKGVPARLKIQLTGGIVVTSEEKYTALVDKAFPDPNGVKEEVSTPLVVVPTGQFPVYLQLPYRRDAYFSFLQEDRRAAFISALKGCIRHQNHDCLRRPFCESQAFLKAIHFYRQEKGHYESWSMLIGCEEQVLANLVMEELLPSLQAELIPRLKGKKPEKKRVWFTTLEAAYNLVQDQLKEGLAILKEQCKETARSQEALIRSDMDQIASCKAFLQTKLQGSVSDQAVKFCSESVCPYLASILEELMSPVTGGFQGVRTLLEGEINALCQSFPEGGGQEGLNQALGLMRQASLEVSYQEVEALIERLQELRQRFKFSNFVRLVQSIQIDMQRLMDNAVYTFEVLLQSSLKDNPAKLTSAMEKAKLRVLKQFDYDSSTVRKRIFQEALVDITLPAIKRNLAPTCKPDLQKLDQYIFADYTNFIQVENVYEDILLNILTNEVNKVVQEAASLRKNNLMVDSTDLQSISQSSLIDSRTLPLSTPSSPAISADGGLSRLAEQAPSPLLENGRVQEDPRLSPPNPGRVEWGTLTPDMSAHAVPVVITKQSETSVPAPGPGLDPVQTPVPVSDPCLDPIKTPVPASDPGLDPVQTPVPAPDPGLDPVQTPVPAPDPGLDPVQTPVPVSAPIVICTTDVPVPSSEADVPVPSSEADVPVPSSEADVPVPSSEADVPVPSSEVDVPVPSSEADVPVPSSEADVPVPSSEAIVPVPSSEADVPVPGGTEGKPDTVTDSSGVDAPVNTLPSSGVDAPVNTLPSSGVDAPVNTLPSSGVVDRAVYLILPTGLKEGEPVHLTEDEENDEEEECLGTVTGDTEEHHISKAIETVDSGSFHSDTPPEMESSGLAQTSSFTEARDTEAASQTGTARSTGSDTHPGGSEDREAVPSVSGVTGTESQDVLPVCITSASPPEGEEEEEEEEEAVPLDSVKAIRDLVVEVIEVEELVQRCPSAHSNSSLGSGS</sequence>
<dbReference type="Pfam" id="PF26086">
    <property type="entry name" value="Niban2"/>
    <property type="match status" value="1"/>
</dbReference>
<feature type="compositionally biased region" description="Acidic residues" evidence="2">
    <location>
        <begin position="1011"/>
        <end position="1023"/>
    </location>
</feature>
<name>A0AAY5K8G2_ESOLU</name>
<dbReference type="AlphaFoldDB" id="A0AAY5K8G2"/>
<keyword evidence="5" id="KW-1185">Reference proteome</keyword>
<dbReference type="Proteomes" id="UP000265140">
    <property type="component" value="Chromosome 3"/>
</dbReference>
<evidence type="ECO:0000313" key="5">
    <source>
        <dbReference type="Proteomes" id="UP000265140"/>
    </source>
</evidence>
<feature type="region of interest" description="Disordered" evidence="2">
    <location>
        <begin position="652"/>
        <end position="720"/>
    </location>
</feature>
<feature type="domain" description="Niban 1/2/3" evidence="3">
    <location>
        <begin position="336"/>
        <end position="500"/>
    </location>
</feature>
<dbReference type="GeneID" id="105007187"/>
<dbReference type="GeneTree" id="ENSGT00940000154149"/>
<dbReference type="InterPro" id="IPR026088">
    <property type="entry name" value="Niban-like"/>
</dbReference>
<evidence type="ECO:0000313" key="4">
    <source>
        <dbReference type="Ensembl" id="ENSELUP00000082562.1"/>
    </source>
</evidence>
<evidence type="ECO:0000256" key="2">
    <source>
        <dbReference type="SAM" id="MobiDB-lite"/>
    </source>
</evidence>
<dbReference type="CDD" id="cd23949">
    <property type="entry name" value="Niban-like"/>
    <property type="match status" value="1"/>
</dbReference>
<feature type="compositionally biased region" description="Low complexity" evidence="2">
    <location>
        <begin position="774"/>
        <end position="790"/>
    </location>
</feature>
<dbReference type="Ensembl" id="ENSELUT00000092848.1">
    <property type="protein sequence ID" value="ENSELUP00000082562.1"/>
    <property type="gene ID" value="ENSELUG00000012288.3"/>
</dbReference>
<comment type="similarity">
    <text evidence="1">Belongs to the Niban family.</text>
</comment>
<proteinExistence type="inferred from homology"/>
<dbReference type="KEGG" id="els:105007187"/>
<feature type="region of interest" description="Disordered" evidence="2">
    <location>
        <begin position="742"/>
        <end position="866"/>
    </location>
</feature>
<dbReference type="InterPro" id="IPR059060">
    <property type="entry name" value="Niban_1/2/3_dom"/>
</dbReference>
<reference evidence="4" key="2">
    <citation type="submission" date="2025-08" db="UniProtKB">
        <authorList>
            <consortium name="Ensembl"/>
        </authorList>
    </citation>
    <scope>IDENTIFICATION</scope>
</reference>
<feature type="region of interest" description="Disordered" evidence="2">
    <location>
        <begin position="925"/>
        <end position="1024"/>
    </location>
</feature>
<dbReference type="Pfam" id="PF26089">
    <property type="entry name" value="PH_Niban2"/>
    <property type="match status" value="1"/>
</dbReference>
<evidence type="ECO:0000256" key="1">
    <source>
        <dbReference type="ARBA" id="ARBA00010251"/>
    </source>
</evidence>
<feature type="compositionally biased region" description="Pro residues" evidence="2">
    <location>
        <begin position="696"/>
        <end position="718"/>
    </location>
</feature>
<protein>
    <recommendedName>
        <fullName evidence="3">Niban 1/2/3 domain-containing protein</fullName>
    </recommendedName>
</protein>
<dbReference type="RefSeq" id="XP_028971696.2">
    <property type="nucleotide sequence ID" value="XM_029115863.2"/>
</dbReference>
<reference evidence="4" key="3">
    <citation type="submission" date="2025-09" db="UniProtKB">
        <authorList>
            <consortium name="Ensembl"/>
        </authorList>
    </citation>
    <scope>IDENTIFICATION</scope>
</reference>
<accession>A0AAY5K8G2</accession>